<reference evidence="11 12" key="1">
    <citation type="submission" date="2017-09" db="EMBL/GenBank/DDBJ databases">
        <title>Depth-based differentiation of microbial function through sediment-hosted aquifers and enrichment of novel symbionts in the deep terrestrial subsurface.</title>
        <authorList>
            <person name="Probst A.J."/>
            <person name="Ladd B."/>
            <person name="Jarett J.K."/>
            <person name="Geller-Mcgrath D.E."/>
            <person name="Sieber C.M."/>
            <person name="Emerson J.B."/>
            <person name="Anantharaman K."/>
            <person name="Thomas B.C."/>
            <person name="Malmstrom R."/>
            <person name="Stieglmeier M."/>
            <person name="Klingl A."/>
            <person name="Woyke T."/>
            <person name="Ryan C.M."/>
            <person name="Banfield J.F."/>
        </authorList>
    </citation>
    <scope>NUCLEOTIDE SEQUENCE [LARGE SCALE GENOMIC DNA]</scope>
    <source>
        <strain evidence="11">CG23_combo_of_CG06-09_8_20_14_all_48_7</strain>
    </source>
</reference>
<dbReference type="Proteomes" id="UP000230392">
    <property type="component" value="Unassembled WGS sequence"/>
</dbReference>
<evidence type="ECO:0000313" key="11">
    <source>
        <dbReference type="EMBL" id="PIP16637.1"/>
    </source>
</evidence>
<accession>A0A2G9YBN3</accession>
<keyword evidence="8" id="KW-0460">Magnesium</keyword>
<evidence type="ECO:0000256" key="3">
    <source>
        <dbReference type="ARBA" id="ARBA00022679"/>
    </source>
</evidence>
<evidence type="ECO:0000259" key="10">
    <source>
        <dbReference type="Pfam" id="PF01909"/>
    </source>
</evidence>
<evidence type="ECO:0000256" key="9">
    <source>
        <dbReference type="ARBA" id="ARBA00038276"/>
    </source>
</evidence>
<dbReference type="InterPro" id="IPR052038">
    <property type="entry name" value="Type-VII_TA_antitoxin"/>
</dbReference>
<proteinExistence type="inferred from homology"/>
<organism evidence="11 12">
    <name type="scientific">bacterium (Candidatus Ratteibacteria) CG23_combo_of_CG06-09_8_20_14_all_48_7</name>
    <dbReference type="NCBI Taxonomy" id="2014292"/>
    <lineage>
        <taxon>Bacteria</taxon>
        <taxon>Candidatus Ratteibacteria</taxon>
    </lineage>
</organism>
<keyword evidence="4" id="KW-0548">Nucleotidyltransferase</keyword>
<keyword evidence="5" id="KW-0479">Metal-binding</keyword>
<gene>
    <name evidence="11" type="ORF">COX46_01060</name>
</gene>
<dbReference type="PANTHER" id="PTHR33571">
    <property type="entry name" value="SSL8005 PROTEIN"/>
    <property type="match status" value="1"/>
</dbReference>
<comment type="caution">
    <text evidence="11">The sequence shown here is derived from an EMBL/GenBank/DDBJ whole genome shotgun (WGS) entry which is preliminary data.</text>
</comment>
<evidence type="ECO:0000256" key="7">
    <source>
        <dbReference type="ARBA" id="ARBA00022840"/>
    </source>
</evidence>
<dbReference type="CDD" id="cd05403">
    <property type="entry name" value="NT_KNTase_like"/>
    <property type="match status" value="1"/>
</dbReference>
<comment type="similarity">
    <text evidence="9">Belongs to the MntA antitoxin family.</text>
</comment>
<dbReference type="EMBL" id="PCRF01000046">
    <property type="protein sequence ID" value="PIP16637.1"/>
    <property type="molecule type" value="Genomic_DNA"/>
</dbReference>
<dbReference type="GO" id="GO:0016779">
    <property type="term" value="F:nucleotidyltransferase activity"/>
    <property type="evidence" value="ECO:0007669"/>
    <property type="project" value="UniProtKB-KW"/>
</dbReference>
<name>A0A2G9YBN3_9BACT</name>
<dbReference type="GO" id="GO:0005524">
    <property type="term" value="F:ATP binding"/>
    <property type="evidence" value="ECO:0007669"/>
    <property type="project" value="UniProtKB-KW"/>
</dbReference>
<evidence type="ECO:0000256" key="5">
    <source>
        <dbReference type="ARBA" id="ARBA00022723"/>
    </source>
</evidence>
<dbReference type="Gene3D" id="3.30.460.10">
    <property type="entry name" value="Beta Polymerase, domain 2"/>
    <property type="match status" value="1"/>
</dbReference>
<dbReference type="SUPFAM" id="SSF81301">
    <property type="entry name" value="Nucleotidyltransferase"/>
    <property type="match status" value="1"/>
</dbReference>
<evidence type="ECO:0000313" key="12">
    <source>
        <dbReference type="Proteomes" id="UP000230392"/>
    </source>
</evidence>
<dbReference type="AlphaFoldDB" id="A0A2G9YBN3"/>
<evidence type="ECO:0000256" key="8">
    <source>
        <dbReference type="ARBA" id="ARBA00022842"/>
    </source>
</evidence>
<dbReference type="GO" id="GO:0046872">
    <property type="term" value="F:metal ion binding"/>
    <property type="evidence" value="ECO:0007669"/>
    <property type="project" value="UniProtKB-KW"/>
</dbReference>
<evidence type="ECO:0000256" key="2">
    <source>
        <dbReference type="ARBA" id="ARBA00022649"/>
    </source>
</evidence>
<evidence type="ECO:0000256" key="4">
    <source>
        <dbReference type="ARBA" id="ARBA00022695"/>
    </source>
</evidence>
<comment type="cofactor">
    <cofactor evidence="1">
        <name>Mg(2+)</name>
        <dbReference type="ChEBI" id="CHEBI:18420"/>
    </cofactor>
</comment>
<evidence type="ECO:0000256" key="6">
    <source>
        <dbReference type="ARBA" id="ARBA00022741"/>
    </source>
</evidence>
<keyword evidence="3 11" id="KW-0808">Transferase</keyword>
<keyword evidence="2" id="KW-1277">Toxin-antitoxin system</keyword>
<dbReference type="Pfam" id="PF01909">
    <property type="entry name" value="NTP_transf_2"/>
    <property type="match status" value="1"/>
</dbReference>
<keyword evidence="6" id="KW-0547">Nucleotide-binding</keyword>
<evidence type="ECO:0000256" key="1">
    <source>
        <dbReference type="ARBA" id="ARBA00001946"/>
    </source>
</evidence>
<keyword evidence="7" id="KW-0067">ATP-binding</keyword>
<sequence>MKTKNKKPFTDEEIIRVLKKHRDVLESRKVKRIGLFGSFVRGEQKKDSDIDFLVEFDKDKFDEKFKGLFDNFMDLVFYLEDLFGKRVELITAGSLSPYIQPYVEKEVKWYEPGFAIS</sequence>
<feature type="domain" description="Polymerase nucleotidyl transferase" evidence="10">
    <location>
        <begin position="18"/>
        <end position="109"/>
    </location>
</feature>
<protein>
    <submittedName>
        <fullName evidence="11">Nucleotidyltransferase</fullName>
    </submittedName>
</protein>
<dbReference type="InterPro" id="IPR043519">
    <property type="entry name" value="NT_sf"/>
</dbReference>
<dbReference type="InterPro" id="IPR002934">
    <property type="entry name" value="Polymerase_NTP_transf_dom"/>
</dbReference>
<dbReference type="PANTHER" id="PTHR33571:SF14">
    <property type="entry name" value="PROTEIN ADENYLYLTRANSFERASE MJ0435-RELATED"/>
    <property type="match status" value="1"/>
</dbReference>